<dbReference type="PANTHER" id="PTHR43284:SF1">
    <property type="entry name" value="ASPARAGINE SYNTHETASE"/>
    <property type="match status" value="1"/>
</dbReference>
<feature type="binding site" evidence="10">
    <location>
        <position position="261"/>
    </location>
    <ligand>
        <name>ATP</name>
        <dbReference type="ChEBI" id="CHEBI:30616"/>
    </ligand>
</feature>
<evidence type="ECO:0000256" key="6">
    <source>
        <dbReference type="ARBA" id="ARBA00022888"/>
    </source>
</evidence>
<dbReference type="CDD" id="cd00712">
    <property type="entry name" value="AsnB"/>
    <property type="match status" value="1"/>
</dbReference>
<feature type="binding site" evidence="10">
    <location>
        <begin position="368"/>
        <end position="369"/>
    </location>
    <ligand>
        <name>ATP</name>
        <dbReference type="ChEBI" id="CHEBI:30616"/>
    </ligand>
</feature>
<evidence type="ECO:0000256" key="3">
    <source>
        <dbReference type="ARBA" id="ARBA00012737"/>
    </source>
</evidence>
<dbReference type="InterPro" id="IPR017932">
    <property type="entry name" value="GATase_2_dom"/>
</dbReference>
<evidence type="ECO:0000256" key="7">
    <source>
        <dbReference type="ARBA" id="ARBA00022962"/>
    </source>
</evidence>
<comment type="caution">
    <text evidence="13">The sequence shown here is derived from an EMBL/GenBank/DDBJ whole genome shotgun (WGS) entry which is preliminary data.</text>
</comment>
<dbReference type="PANTHER" id="PTHR43284">
    <property type="entry name" value="ASPARAGINE SYNTHETASE (GLUTAMINE-HYDROLYZING)"/>
    <property type="match status" value="1"/>
</dbReference>
<feature type="site" description="Important for beta-aspartyl-AMP intermediate formation" evidence="11">
    <location>
        <position position="370"/>
    </location>
</feature>
<keyword evidence="6 9" id="KW-0061">Asparagine biosynthesis</keyword>
<proteinExistence type="inferred from homology"/>
<dbReference type="GO" id="GO:0005524">
    <property type="term" value="F:ATP binding"/>
    <property type="evidence" value="ECO:0007669"/>
    <property type="project" value="UniProtKB-KW"/>
</dbReference>
<dbReference type="InterPro" id="IPR033738">
    <property type="entry name" value="AsnB_N"/>
</dbReference>
<evidence type="ECO:0000256" key="4">
    <source>
        <dbReference type="ARBA" id="ARBA00022741"/>
    </source>
</evidence>
<evidence type="ECO:0000256" key="9">
    <source>
        <dbReference type="PIRSR" id="PIRSR001589-1"/>
    </source>
</evidence>
<dbReference type="SUPFAM" id="SSF52402">
    <property type="entry name" value="Adenine nucleotide alpha hydrolases-like"/>
    <property type="match status" value="1"/>
</dbReference>
<evidence type="ECO:0000313" key="14">
    <source>
        <dbReference type="Proteomes" id="UP000245380"/>
    </source>
</evidence>
<dbReference type="SUPFAM" id="SSF56235">
    <property type="entry name" value="N-terminal nucleophile aminohydrolases (Ntn hydrolases)"/>
    <property type="match status" value="1"/>
</dbReference>
<evidence type="ECO:0000259" key="12">
    <source>
        <dbReference type="PROSITE" id="PS51278"/>
    </source>
</evidence>
<feature type="binding site" evidence="10">
    <location>
        <position position="100"/>
    </location>
    <ligand>
        <name>L-glutamine</name>
        <dbReference type="ChEBI" id="CHEBI:58359"/>
    </ligand>
</feature>
<evidence type="ECO:0000256" key="8">
    <source>
        <dbReference type="ARBA" id="ARBA00048741"/>
    </source>
</evidence>
<keyword evidence="14" id="KW-1185">Reference proteome</keyword>
<dbReference type="NCBIfam" id="TIGR01536">
    <property type="entry name" value="asn_synth_AEB"/>
    <property type="match status" value="1"/>
</dbReference>
<evidence type="ECO:0000256" key="2">
    <source>
        <dbReference type="ARBA" id="ARBA00005752"/>
    </source>
</evidence>
<dbReference type="RefSeq" id="WP_181362897.1">
    <property type="nucleotide sequence ID" value="NZ_MPDK01000006.1"/>
</dbReference>
<dbReference type="Pfam" id="PF00733">
    <property type="entry name" value="Asn_synthase"/>
    <property type="match status" value="1"/>
</dbReference>
<dbReference type="GO" id="GO:0004066">
    <property type="term" value="F:asparagine synthase (glutamine-hydrolyzing) activity"/>
    <property type="evidence" value="ECO:0007669"/>
    <property type="project" value="UniProtKB-EC"/>
</dbReference>
<dbReference type="InterPro" id="IPR029055">
    <property type="entry name" value="Ntn_hydrolases_N"/>
</dbReference>
<keyword evidence="4 10" id="KW-0547">Nucleotide-binding</keyword>
<sequence length="462" mass="51956">MCGIAILVSKSNSLSTNDALLTHMLDTMQHRGPDDRGTLIQAGIQMGMVRLSIVDISSGAQPIYNEDNSLAIVCNGEIYNANYLRNHLLEKGHIFKTQSDVEVILHLYEDMGEQCVSQIEGIFAFAIWNRHKNKLFLAHDRVGVKPLYYSDLGTHFAFASELRALSWISEIDTNIHPTAFSDYHTFRYIPGEKTIFTGIQRLLPGHFAEVTRGTIHIHRYWSPHPHSIHLKNDRNPAYELQKLMDASVKRQLSTEVDSAVLLSGGLDSTGLLALRNRYVKTDQAITIAFEAPSDETPQVEYSELTHAKQVADHFHIEHAVQVVSADEALEALPQIIADLDEPIADPTSIPLWFASRFAHSKNIKVVYSGEGLDELFAGYEVYGHTRWLNQLVKLPISWRLFLRDQIARHHLRGAGLLQRSLSPIEDWYQGVGGLFTPSELPTILRVPPDHHAISALKPQNCI</sequence>
<dbReference type="InterPro" id="IPR006426">
    <property type="entry name" value="Asn_synth_AEB"/>
</dbReference>
<comment type="pathway">
    <text evidence="1">Amino-acid biosynthesis; L-asparagine biosynthesis; L-asparagine from L-aspartate (L-Gln route): step 1/1.</text>
</comment>
<feature type="domain" description="Glutamine amidotransferase type-2" evidence="12">
    <location>
        <begin position="2"/>
        <end position="213"/>
    </location>
</feature>
<dbReference type="PROSITE" id="PS51278">
    <property type="entry name" value="GATASE_TYPE_2"/>
    <property type="match status" value="1"/>
</dbReference>
<protein>
    <recommendedName>
        <fullName evidence="3">asparagine synthase (glutamine-hydrolyzing)</fullName>
        <ecNumber evidence="3">6.3.5.4</ecNumber>
    </recommendedName>
</protein>
<comment type="similarity">
    <text evidence="2">Belongs to the asparagine synthetase family.</text>
</comment>
<dbReference type="GO" id="GO:0005829">
    <property type="term" value="C:cytosol"/>
    <property type="evidence" value="ECO:0007669"/>
    <property type="project" value="TreeGrafter"/>
</dbReference>
<dbReference type="CDD" id="cd01991">
    <property type="entry name" value="Asn_synthase_B_C"/>
    <property type="match status" value="1"/>
</dbReference>
<evidence type="ECO:0000313" key="13">
    <source>
        <dbReference type="EMBL" id="PWI58031.1"/>
    </source>
</evidence>
<keyword evidence="9" id="KW-0028">Amino-acid biosynthesis</keyword>
<keyword evidence="5 10" id="KW-0067">ATP-binding</keyword>
<dbReference type="Pfam" id="PF13537">
    <property type="entry name" value="GATase_7"/>
    <property type="match status" value="1"/>
</dbReference>
<organism evidence="13 14">
    <name type="scientific">Sulfoacidibacillus thermotolerans</name>
    <name type="common">Acidibacillus sulfuroxidans</name>
    <dbReference type="NCBI Taxonomy" id="1765684"/>
    <lineage>
        <taxon>Bacteria</taxon>
        <taxon>Bacillati</taxon>
        <taxon>Bacillota</taxon>
        <taxon>Bacilli</taxon>
        <taxon>Bacillales</taxon>
        <taxon>Alicyclobacillaceae</taxon>
        <taxon>Sulfoacidibacillus</taxon>
    </lineage>
</organism>
<dbReference type="AlphaFoldDB" id="A0A2U3D9T2"/>
<keyword evidence="7 9" id="KW-0315">Glutamine amidotransferase</keyword>
<dbReference type="EMBL" id="MPDK01000006">
    <property type="protein sequence ID" value="PWI58031.1"/>
    <property type="molecule type" value="Genomic_DNA"/>
</dbReference>
<evidence type="ECO:0000256" key="1">
    <source>
        <dbReference type="ARBA" id="ARBA00005187"/>
    </source>
</evidence>
<dbReference type="Gene3D" id="3.40.50.620">
    <property type="entry name" value="HUPs"/>
    <property type="match status" value="1"/>
</dbReference>
<feature type="active site" description="For GATase activity" evidence="9">
    <location>
        <position position="2"/>
    </location>
</feature>
<dbReference type="EC" id="6.3.5.4" evidence="3"/>
<dbReference type="InterPro" id="IPR014729">
    <property type="entry name" value="Rossmann-like_a/b/a_fold"/>
</dbReference>
<dbReference type="GO" id="GO:0006529">
    <property type="term" value="P:asparagine biosynthetic process"/>
    <property type="evidence" value="ECO:0007669"/>
    <property type="project" value="UniProtKB-KW"/>
</dbReference>
<accession>A0A2U3D9T2</accession>
<comment type="catalytic activity">
    <reaction evidence="8">
        <text>L-aspartate + L-glutamine + ATP + H2O = L-asparagine + L-glutamate + AMP + diphosphate + H(+)</text>
        <dbReference type="Rhea" id="RHEA:12228"/>
        <dbReference type="ChEBI" id="CHEBI:15377"/>
        <dbReference type="ChEBI" id="CHEBI:15378"/>
        <dbReference type="ChEBI" id="CHEBI:29985"/>
        <dbReference type="ChEBI" id="CHEBI:29991"/>
        <dbReference type="ChEBI" id="CHEBI:30616"/>
        <dbReference type="ChEBI" id="CHEBI:33019"/>
        <dbReference type="ChEBI" id="CHEBI:58048"/>
        <dbReference type="ChEBI" id="CHEBI:58359"/>
        <dbReference type="ChEBI" id="CHEBI:456215"/>
        <dbReference type="EC" id="6.3.5.4"/>
    </reaction>
</comment>
<dbReference type="PIRSF" id="PIRSF001589">
    <property type="entry name" value="Asn_synthetase_glu-h"/>
    <property type="match status" value="1"/>
</dbReference>
<reference evidence="13 14" key="1">
    <citation type="submission" date="2016-11" db="EMBL/GenBank/DDBJ databases">
        <title>Comparative genomics of Acidibacillus ferroxidans species.</title>
        <authorList>
            <person name="Oliveira G."/>
            <person name="Nunes G."/>
            <person name="Oliveira R."/>
            <person name="Araujo F."/>
            <person name="Salim A."/>
            <person name="Scholte L."/>
            <person name="Morais D."/>
            <person name="Nancucheo I."/>
            <person name="Johnson D.B."/>
            <person name="Grail B."/>
            <person name="Bittencourt J."/>
            <person name="Valadares R."/>
        </authorList>
    </citation>
    <scope>NUCLEOTIDE SEQUENCE [LARGE SCALE GENOMIC DNA]</scope>
    <source>
        <strain evidence="13 14">Y002</strain>
    </source>
</reference>
<gene>
    <name evidence="13" type="ORF">BM613_04980</name>
</gene>
<dbReference type="Proteomes" id="UP000245380">
    <property type="component" value="Unassembled WGS sequence"/>
</dbReference>
<evidence type="ECO:0000256" key="10">
    <source>
        <dbReference type="PIRSR" id="PIRSR001589-2"/>
    </source>
</evidence>
<dbReference type="InterPro" id="IPR051786">
    <property type="entry name" value="ASN_synthetase/amidase"/>
</dbReference>
<name>A0A2U3D9T2_SULT2</name>
<dbReference type="InterPro" id="IPR001962">
    <property type="entry name" value="Asn_synthase"/>
</dbReference>
<evidence type="ECO:0000256" key="11">
    <source>
        <dbReference type="PIRSR" id="PIRSR001589-3"/>
    </source>
</evidence>
<evidence type="ECO:0000256" key="5">
    <source>
        <dbReference type="ARBA" id="ARBA00022840"/>
    </source>
</evidence>
<dbReference type="Gene3D" id="3.60.20.10">
    <property type="entry name" value="Glutamine Phosphoribosylpyrophosphate, subunit 1, domain 1"/>
    <property type="match status" value="1"/>
</dbReference>